<dbReference type="GO" id="GO:0005829">
    <property type="term" value="C:cytosol"/>
    <property type="evidence" value="ECO:0007669"/>
    <property type="project" value="TreeGrafter"/>
</dbReference>
<dbReference type="Proteomes" id="UP000293142">
    <property type="component" value="Unassembled WGS sequence"/>
</dbReference>
<protein>
    <recommendedName>
        <fullName evidence="4">VWA domain-containing protein</fullName>
    </recommendedName>
</protein>
<dbReference type="Gene3D" id="3.40.50.410">
    <property type="entry name" value="von Willebrand factor, type A domain"/>
    <property type="match status" value="1"/>
</dbReference>
<dbReference type="AlphaFoldDB" id="A0A4Q9DWW9"/>
<dbReference type="InterPro" id="IPR036465">
    <property type="entry name" value="vWFA_dom_sf"/>
</dbReference>
<gene>
    <name evidence="2" type="ORF">EYB31_07850</name>
</gene>
<keyword evidence="3" id="KW-1185">Reference proteome</keyword>
<name>A0A4Q9DWW9_9BACL</name>
<evidence type="ECO:0000256" key="1">
    <source>
        <dbReference type="SAM" id="Coils"/>
    </source>
</evidence>
<sequence>MIVRCARIDRYVFDGFVHSSRVAQEWIREAKAKTEWFSVDLFADFFMCFYIANPEIDAAEEATPFHRWLVRSLRKQFFYQSIHPRTIGQVSPAFKTSLKALMWLTESFAQEVKKRNKEERLLTIGLASQKEQQGQESPQINEHLSDKQIEKLKLVGYTLQMGKKHAEEKQAALDSRPLVAAEIEALKERIVSLQDEMRTDFMKRDKLRQKLKKAEAEREQLEKRLERMDQRDSAAMKELEEQLGEWLGRSLKITLGQEDLESLHVYELLQASQQLANRRWGSDLGKLHRQEHERFMQWVEKLKRHPELIAFLKEVGRNVQQLRVKKRRHRSRHMPEAYDDLRQSADISRMLPSEASLLADPDYELYFTVKWLERKLLTYNVTGRMEEPLKGPVICMLDTSHSMRGSKLKLAQLFVGTFASYSLLEKRDFVLLLFGAKGELIERTLHVKKPDWPSFYSLAQLAFGGGTHFDAPIKRGIDIVNAGSAFRNADFVMVTDGIGHISPPVRELLAELGARKHVRLHSLIVGSARQHLAQKYDILGVSHHVRFASTWETQNMETGELLLDVFRK</sequence>
<keyword evidence="1" id="KW-0175">Coiled coil</keyword>
<dbReference type="EMBL" id="SIRE01000005">
    <property type="protein sequence ID" value="TBL80322.1"/>
    <property type="molecule type" value="Genomic_DNA"/>
</dbReference>
<reference evidence="2 3" key="1">
    <citation type="submission" date="2019-02" db="EMBL/GenBank/DDBJ databases">
        <title>Paenibacillus sp. nov., isolated from surface-sterilized tissue of Thalictrum simplex L.</title>
        <authorList>
            <person name="Tuo L."/>
        </authorList>
    </citation>
    <scope>NUCLEOTIDE SEQUENCE [LARGE SCALE GENOMIC DNA]</scope>
    <source>
        <strain evidence="2 3">N2SHLJ1</strain>
    </source>
</reference>
<proteinExistence type="predicted"/>
<dbReference type="SUPFAM" id="SSF53300">
    <property type="entry name" value="vWA-like"/>
    <property type="match status" value="1"/>
</dbReference>
<dbReference type="RefSeq" id="WP_131012738.1">
    <property type="nucleotide sequence ID" value="NZ_SIRE01000005.1"/>
</dbReference>
<organism evidence="2 3">
    <name type="scientific">Paenibacillus thalictri</name>
    <dbReference type="NCBI Taxonomy" id="2527873"/>
    <lineage>
        <taxon>Bacteria</taxon>
        <taxon>Bacillati</taxon>
        <taxon>Bacillota</taxon>
        <taxon>Bacilli</taxon>
        <taxon>Bacillales</taxon>
        <taxon>Paenibacillaceae</taxon>
        <taxon>Paenibacillus</taxon>
    </lineage>
</organism>
<evidence type="ECO:0000313" key="3">
    <source>
        <dbReference type="Proteomes" id="UP000293142"/>
    </source>
</evidence>
<evidence type="ECO:0000313" key="2">
    <source>
        <dbReference type="EMBL" id="TBL80322.1"/>
    </source>
</evidence>
<dbReference type="OrthoDB" id="2502980at2"/>
<dbReference type="PANTHER" id="PTHR36846:SF1">
    <property type="entry name" value="PROTEIN VIAA"/>
    <property type="match status" value="1"/>
</dbReference>
<feature type="coiled-coil region" evidence="1">
    <location>
        <begin position="197"/>
        <end position="238"/>
    </location>
</feature>
<evidence type="ECO:0008006" key="4">
    <source>
        <dbReference type="Google" id="ProtNLM"/>
    </source>
</evidence>
<accession>A0A4Q9DWW9</accession>
<comment type="caution">
    <text evidence="2">The sequence shown here is derived from an EMBL/GenBank/DDBJ whole genome shotgun (WGS) entry which is preliminary data.</text>
</comment>
<dbReference type="PANTHER" id="PTHR36846">
    <property type="entry name" value="PROTEIN VIAA"/>
    <property type="match status" value="1"/>
</dbReference>